<dbReference type="SMART" id="SM00507">
    <property type="entry name" value="HNHc"/>
    <property type="match status" value="1"/>
</dbReference>
<keyword evidence="3" id="KW-1185">Reference proteome</keyword>
<name>A0AAE8YXH4_9CAUD</name>
<protein>
    <submittedName>
        <fullName evidence="2">HNH homing endonuclease</fullName>
    </submittedName>
</protein>
<keyword evidence="2" id="KW-0378">Hydrolase</keyword>
<keyword evidence="2" id="KW-0540">Nuclease</keyword>
<dbReference type="InterPro" id="IPR044925">
    <property type="entry name" value="His-Me_finger_sf"/>
</dbReference>
<dbReference type="GO" id="GO:0016788">
    <property type="term" value="F:hydrolase activity, acting on ester bonds"/>
    <property type="evidence" value="ECO:0007669"/>
    <property type="project" value="InterPro"/>
</dbReference>
<accession>A0AAE8YXH4</accession>
<evidence type="ECO:0000259" key="1">
    <source>
        <dbReference type="SMART" id="SM00507"/>
    </source>
</evidence>
<dbReference type="Gene3D" id="3.90.75.20">
    <property type="match status" value="1"/>
</dbReference>
<gene>
    <name evidence="2" type="ORF">SOPHRITA_252</name>
</gene>
<dbReference type="SUPFAM" id="SSF54060">
    <property type="entry name" value="His-Me finger endonucleases"/>
    <property type="match status" value="1"/>
</dbReference>
<dbReference type="Pfam" id="PF13392">
    <property type="entry name" value="HNH_3"/>
    <property type="match status" value="1"/>
</dbReference>
<dbReference type="Proteomes" id="UP000827460">
    <property type="component" value="Segment"/>
</dbReference>
<feature type="domain" description="HNH nuclease" evidence="1">
    <location>
        <begin position="62"/>
        <end position="110"/>
    </location>
</feature>
<dbReference type="InterPro" id="IPR003615">
    <property type="entry name" value="HNH_nuc"/>
</dbReference>
<evidence type="ECO:0000313" key="2">
    <source>
        <dbReference type="EMBL" id="UGO50839.1"/>
    </source>
</evidence>
<keyword evidence="2" id="KW-0255">Endonuclease</keyword>
<dbReference type="InterPro" id="IPR010902">
    <property type="entry name" value="NUMOD4"/>
</dbReference>
<dbReference type="Pfam" id="PF07463">
    <property type="entry name" value="NUMOD4"/>
    <property type="match status" value="1"/>
</dbReference>
<proteinExistence type="predicted"/>
<organism evidence="2 3">
    <name type="scientific">Bacillus phage vB_BanS_Sophrita</name>
    <dbReference type="NCBI Taxonomy" id="2894790"/>
    <lineage>
        <taxon>Viruses</taxon>
        <taxon>Duplodnaviria</taxon>
        <taxon>Heunggongvirae</taxon>
        <taxon>Uroviricota</taxon>
        <taxon>Caudoviricetes</taxon>
        <taxon>Joanripponvirinae</taxon>
        <taxon>Sophritavirus</taxon>
        <taxon>Sophritavirus sophrita</taxon>
    </lineage>
</organism>
<dbReference type="EMBL" id="OK499991">
    <property type="protein sequence ID" value="UGO50839.1"/>
    <property type="molecule type" value="Genomic_DNA"/>
</dbReference>
<dbReference type="GO" id="GO:0004519">
    <property type="term" value="F:endonuclease activity"/>
    <property type="evidence" value="ECO:0007669"/>
    <property type="project" value="UniProtKB-KW"/>
</dbReference>
<reference evidence="2" key="1">
    <citation type="submission" date="2021-10" db="EMBL/GenBank/DDBJ databases">
        <authorList>
            <person name="Lavering E.D."/>
            <person name="James R."/>
            <person name="Fairholm J.D."/>
            <person name="Ogilvie B.H."/>
            <person name="Thurgood T.L."/>
            <person name="Robison R.A."/>
            <person name="Grose J.H."/>
        </authorList>
    </citation>
    <scope>NUCLEOTIDE SEQUENCE</scope>
</reference>
<sequence>METWKTVIGYENIYEVSDLGRVRSVDRVVDSGGRKFLRKGKILGLYKRQEKYLTVSLSKEGKSKTFTVHRLVALHFLDNQDDKLDVNHIDGNKENNHASNLEWVTRSENVIHAHKSGLRPDNEGEKHHKSKLTEDDVRWIRNNYIPFDDNFNAKEIAKKFGVAYMTVYLIVTNKTWKHLL</sequence>
<evidence type="ECO:0000313" key="3">
    <source>
        <dbReference type="Proteomes" id="UP000827460"/>
    </source>
</evidence>